<evidence type="ECO:0000256" key="1">
    <source>
        <dbReference type="SAM" id="Phobius"/>
    </source>
</evidence>
<protein>
    <recommendedName>
        <fullName evidence="3">Zinc ribbon domain-containing protein</fullName>
    </recommendedName>
</protein>
<keyword evidence="1" id="KW-0812">Transmembrane</keyword>
<reference evidence="2" key="1">
    <citation type="journal article" date="2012" name="PLoS ONE">
        <title>Functional metagenomics unveils a multifunctional glycosyl hydrolase from the family 43 catalysing the breakdown of plant polymers in the calf rumen.</title>
        <authorList>
            <person name="Ferrer M."/>
            <person name="Ghazi A."/>
            <person name="Beloqui A."/>
            <person name="Vieites J.M."/>
            <person name="Lopez-Cortes N."/>
            <person name="Marin-Navarro J."/>
            <person name="Nechitaylo T.Y."/>
            <person name="Guazzaroni M.E."/>
            <person name="Polaina J."/>
            <person name="Waliczek A."/>
            <person name="Chernikova T.N."/>
            <person name="Reva O.N."/>
            <person name="Golyshina O.V."/>
            <person name="Golyshin P.N."/>
        </authorList>
    </citation>
    <scope>NUCLEOTIDE SEQUENCE</scope>
</reference>
<accession>I6YTA9</accession>
<dbReference type="AlphaFoldDB" id="I6YTA9"/>
<dbReference type="Gene3D" id="2.20.28.30">
    <property type="entry name" value="RNA polymerase ii, chain L"/>
    <property type="match status" value="1"/>
</dbReference>
<feature type="transmembrane region" description="Helical" evidence="1">
    <location>
        <begin position="286"/>
        <end position="309"/>
    </location>
</feature>
<evidence type="ECO:0008006" key="3">
    <source>
        <dbReference type="Google" id="ProtNLM"/>
    </source>
</evidence>
<keyword evidence="1" id="KW-0472">Membrane</keyword>
<proteinExistence type="predicted"/>
<keyword evidence="1" id="KW-1133">Transmembrane helix</keyword>
<feature type="transmembrane region" description="Helical" evidence="1">
    <location>
        <begin position="315"/>
        <end position="341"/>
    </location>
</feature>
<organism evidence="2">
    <name type="scientific">uncultured bacterium r_01</name>
    <dbReference type="NCBI Taxonomy" id="1132276"/>
    <lineage>
        <taxon>Bacteria</taxon>
        <taxon>environmental samples</taxon>
    </lineage>
</organism>
<name>I6YTA9_9BACT</name>
<sequence length="365" mass="41520">MLECVSCGGKYRPEDVEDANAELHSKYYDTHVYICPQCGAEVITSDTEVSTFCVYCGNPAVVFDRVAKQYRPDGIVPFKITREEAAGVIRKRFMNNPIVPKEVKARCVPENLRGIYVPYWVVNAEFREADFLKGEVKRGKSSVTYYYTRAGEVRLRNLPIDGSEILSDDVSFRLEPFYLEDARTFDEDYLNGFYSNTSDITYSDLRAAASEHCHRMYAEEVVKSVKANNVKIVDSLYWADIQDDPVYMMMPVWFFTFRHEEKPYTILVNGQTGRVVGTMPWKTKSVWAFAISLFVLLLGLIGFAMWAALGRGNDLASVAMYIVIAMLAGGFALTATGFNGIRRVMNNLKLTQSESMFRYVKRRQG</sequence>
<evidence type="ECO:0000313" key="2">
    <source>
        <dbReference type="EMBL" id="AFN57634.1"/>
    </source>
</evidence>
<dbReference type="EMBL" id="JQ303337">
    <property type="protein sequence ID" value="AFN57634.1"/>
    <property type="molecule type" value="Genomic_DNA"/>
</dbReference>